<evidence type="ECO:0000256" key="9">
    <source>
        <dbReference type="PIRSR" id="PIRSR600175-2"/>
    </source>
</evidence>
<keyword evidence="9" id="KW-1015">Disulfide bond</keyword>
<keyword evidence="8" id="KW-0479">Metal-binding</keyword>
<keyword evidence="8" id="KW-0915">Sodium</keyword>
<evidence type="ECO:0000313" key="14">
    <source>
        <dbReference type="EMBL" id="CAH0103166.1"/>
    </source>
</evidence>
<evidence type="ECO:0000256" key="5">
    <source>
        <dbReference type="ARBA" id="ARBA00022847"/>
    </source>
</evidence>
<feature type="binding site" evidence="8">
    <location>
        <position position="220"/>
    </location>
    <ligand>
        <name>Na(+)</name>
        <dbReference type="ChEBI" id="CHEBI:29101"/>
        <label>1</label>
    </ligand>
</feature>
<keyword evidence="7 13" id="KW-0472">Membrane</keyword>
<evidence type="ECO:0000256" key="13">
    <source>
        <dbReference type="SAM" id="Phobius"/>
    </source>
</evidence>
<evidence type="ECO:0000256" key="3">
    <source>
        <dbReference type="ARBA" id="ARBA00022448"/>
    </source>
</evidence>
<dbReference type="SUPFAM" id="SSF161070">
    <property type="entry name" value="SNF-like"/>
    <property type="match status" value="1"/>
</dbReference>
<evidence type="ECO:0000313" key="15">
    <source>
        <dbReference type="Proteomes" id="UP000789390"/>
    </source>
</evidence>
<dbReference type="NCBIfam" id="NF037979">
    <property type="entry name" value="Na_transp"/>
    <property type="match status" value="1"/>
</dbReference>
<dbReference type="GO" id="GO:0035725">
    <property type="term" value="P:sodium ion transmembrane transport"/>
    <property type="evidence" value="ECO:0007669"/>
    <property type="project" value="TreeGrafter"/>
</dbReference>
<feature type="coiled-coil region" evidence="11">
    <location>
        <begin position="96"/>
        <end position="134"/>
    </location>
</feature>
<dbReference type="OrthoDB" id="6581954at2759"/>
<keyword evidence="3 10" id="KW-0813">Transport</keyword>
<organism evidence="14 15">
    <name type="scientific">Daphnia galeata</name>
    <dbReference type="NCBI Taxonomy" id="27404"/>
    <lineage>
        <taxon>Eukaryota</taxon>
        <taxon>Metazoa</taxon>
        <taxon>Ecdysozoa</taxon>
        <taxon>Arthropoda</taxon>
        <taxon>Crustacea</taxon>
        <taxon>Branchiopoda</taxon>
        <taxon>Diplostraca</taxon>
        <taxon>Cladocera</taxon>
        <taxon>Anomopoda</taxon>
        <taxon>Daphniidae</taxon>
        <taxon>Daphnia</taxon>
    </lineage>
</organism>
<dbReference type="GO" id="GO:0005886">
    <property type="term" value="C:plasma membrane"/>
    <property type="evidence" value="ECO:0007669"/>
    <property type="project" value="TreeGrafter"/>
</dbReference>
<reference evidence="14" key="1">
    <citation type="submission" date="2021-11" db="EMBL/GenBank/DDBJ databases">
        <authorList>
            <person name="Schell T."/>
        </authorList>
    </citation>
    <scope>NUCLEOTIDE SEQUENCE</scope>
    <source>
        <strain evidence="14">M5</strain>
    </source>
</reference>
<comment type="caution">
    <text evidence="14">The sequence shown here is derived from an EMBL/GenBank/DDBJ whole genome shotgun (WGS) entry which is preliminary data.</text>
</comment>
<feature type="transmembrane region" description="Helical" evidence="13">
    <location>
        <begin position="539"/>
        <end position="560"/>
    </location>
</feature>
<dbReference type="PANTHER" id="PTHR11616:SF254">
    <property type="entry name" value="TRANSPORTER"/>
    <property type="match status" value="1"/>
</dbReference>
<keyword evidence="6 13" id="KW-1133">Transmembrane helix</keyword>
<evidence type="ECO:0000256" key="6">
    <source>
        <dbReference type="ARBA" id="ARBA00022989"/>
    </source>
</evidence>
<evidence type="ECO:0000256" key="12">
    <source>
        <dbReference type="SAM" id="MobiDB-lite"/>
    </source>
</evidence>
<keyword evidence="11" id="KW-0175">Coiled coil</keyword>
<feature type="binding site" evidence="8">
    <location>
        <position position="216"/>
    </location>
    <ligand>
        <name>Na(+)</name>
        <dbReference type="ChEBI" id="CHEBI:29101"/>
        <label>1</label>
    </ligand>
</feature>
<evidence type="ECO:0000256" key="8">
    <source>
        <dbReference type="PIRSR" id="PIRSR600175-1"/>
    </source>
</evidence>
<feature type="transmembrane region" description="Helical" evidence="13">
    <location>
        <begin position="447"/>
        <end position="468"/>
    </location>
</feature>
<dbReference type="InterPro" id="IPR037272">
    <property type="entry name" value="SNS_sf"/>
</dbReference>
<proteinExistence type="inferred from homology"/>
<evidence type="ECO:0000256" key="1">
    <source>
        <dbReference type="ARBA" id="ARBA00004141"/>
    </source>
</evidence>
<feature type="binding site" evidence="8">
    <location>
        <position position="551"/>
    </location>
    <ligand>
        <name>Na(+)</name>
        <dbReference type="ChEBI" id="CHEBI:29101"/>
        <label>1</label>
    </ligand>
</feature>
<protein>
    <recommendedName>
        <fullName evidence="10">Transporter</fullName>
    </recommendedName>
</protein>
<feature type="transmembrane region" description="Helical" evidence="13">
    <location>
        <begin position="611"/>
        <end position="634"/>
    </location>
</feature>
<evidence type="ECO:0000256" key="7">
    <source>
        <dbReference type="ARBA" id="ARBA00023136"/>
    </source>
</evidence>
<feature type="binding site" evidence="8">
    <location>
        <position position="486"/>
    </location>
    <ligand>
        <name>Na(+)</name>
        <dbReference type="ChEBI" id="CHEBI:29101"/>
        <label>1</label>
    </ligand>
</feature>
<feature type="transmembrane region" description="Helical" evidence="13">
    <location>
        <begin position="396"/>
        <end position="418"/>
    </location>
</feature>
<sequence length="775" mass="86945">MEYTRNKECGELDQQSETEAEPRELVNVCIKNDEIQNPNPEVQETDQVNAQINVVESNLGYVNDSFETNEITDVTQVTGELKTTALLQQSHSVVAKVQVEDEKEEKSQEVDVEIQENLQQLANSIDDVQKQENNYSSCVNLNLGQEMNAALVIVDPPLEENDISSVEIAKTDKNMANDLIIIPNNDPTKNTNSQQEERGGWSNEWDFLFSCISVSVGLGNIWRFPYLCFKNGGGTFLVTYFTAMVFCGIPIFYQEVAIGQYLGVGGMTLIAELAPIMKGVGYATMTVVFLIDIYYSIIIAWTLFYLIASFTALPGLPWQSCENSWNTLNCFLPTSNISILHNDSVSAVEEFWSRRVLAITDGIDNAGSMRWELFGVLILSWILVYFIIWKGINQSGYIIWFTALFPYVILFVLVVRAVTLDGASDGLLYYITPKWDLLLTSGPWIDGATQIFFAYSIGTGALPALGSYNKFKHNCYRDAIITCIVNTFTCLIAGVVTFSILGNIASATNSSIESVVSSGPGLVFITYPEVVLRLPGAPIWAILFFIMLAILGIDSEFCMIEAFVTGIVDNWPKQLRKYRRLFVVCTIIVIFLLSLPMITEGGVYLFQVMDYYSASGMSMLFLVFFQTISINWIFGGKQFCNCIEQMLGTKPSWFLYICWVFLAPAVMLSIFVFSIVQYTPVTYGNGYQYPDWAEILGICISLSSMLWIPLYVAYYIFTTPGTLREVLTKGITPVFKIRNESTLQQPIERELQSYPTVADNELDTINKSTALLMNP</sequence>
<feature type="binding site" evidence="8">
    <location>
        <position position="554"/>
    </location>
    <ligand>
        <name>Na(+)</name>
        <dbReference type="ChEBI" id="CHEBI:29101"/>
        <label>1</label>
    </ligand>
</feature>
<dbReference type="PRINTS" id="PR00176">
    <property type="entry name" value="NANEUSMPORT"/>
</dbReference>
<dbReference type="GO" id="GO:0015293">
    <property type="term" value="F:symporter activity"/>
    <property type="evidence" value="ECO:0007669"/>
    <property type="project" value="UniProtKB-KW"/>
</dbReference>
<comment type="subcellular location">
    <subcellularLocation>
        <location evidence="1">Membrane</location>
        <topology evidence="1">Multi-pass membrane protein</topology>
    </subcellularLocation>
</comment>
<feature type="transmembrane region" description="Helical" evidence="13">
    <location>
        <begin position="287"/>
        <end position="308"/>
    </location>
</feature>
<keyword evidence="15" id="KW-1185">Reference proteome</keyword>
<evidence type="ECO:0000256" key="11">
    <source>
        <dbReference type="SAM" id="Coils"/>
    </source>
</evidence>
<dbReference type="AlphaFoldDB" id="A0A8J2RJ34"/>
<evidence type="ECO:0000256" key="2">
    <source>
        <dbReference type="ARBA" id="ARBA00006459"/>
    </source>
</evidence>
<dbReference type="EMBL" id="CAKKLH010000102">
    <property type="protein sequence ID" value="CAH0103166.1"/>
    <property type="molecule type" value="Genomic_DNA"/>
</dbReference>
<feature type="transmembrane region" description="Helical" evidence="13">
    <location>
        <begin position="695"/>
        <end position="717"/>
    </location>
</feature>
<feature type="compositionally biased region" description="Basic and acidic residues" evidence="12">
    <location>
        <begin position="1"/>
        <end position="10"/>
    </location>
</feature>
<feature type="transmembrane region" description="Helical" evidence="13">
    <location>
        <begin position="234"/>
        <end position="252"/>
    </location>
</feature>
<feature type="disulfide bond" evidence="9">
    <location>
        <begin position="321"/>
        <end position="330"/>
    </location>
</feature>
<evidence type="ECO:0000256" key="4">
    <source>
        <dbReference type="ARBA" id="ARBA00022692"/>
    </source>
</evidence>
<keyword evidence="5 10" id="KW-0769">Symport</keyword>
<dbReference type="PROSITE" id="PS00610">
    <property type="entry name" value="NA_NEUROTRAN_SYMP_1"/>
    <property type="match status" value="1"/>
</dbReference>
<dbReference type="GO" id="GO:0006865">
    <property type="term" value="P:amino acid transport"/>
    <property type="evidence" value="ECO:0007669"/>
    <property type="project" value="TreeGrafter"/>
</dbReference>
<feature type="transmembrane region" description="Helical" evidence="13">
    <location>
        <begin position="581"/>
        <end position="599"/>
    </location>
</feature>
<feature type="transmembrane region" description="Helical" evidence="13">
    <location>
        <begin position="654"/>
        <end position="675"/>
    </location>
</feature>
<dbReference type="CDD" id="cd11496">
    <property type="entry name" value="SLC6sbd-TauT-like"/>
    <property type="match status" value="1"/>
</dbReference>
<keyword evidence="4 10" id="KW-0812">Transmembrane</keyword>
<dbReference type="InterPro" id="IPR000175">
    <property type="entry name" value="Na/ntran_symport"/>
</dbReference>
<feature type="region of interest" description="Disordered" evidence="12">
    <location>
        <begin position="1"/>
        <end position="21"/>
    </location>
</feature>
<dbReference type="GO" id="GO:0046872">
    <property type="term" value="F:metal ion binding"/>
    <property type="evidence" value="ECO:0007669"/>
    <property type="project" value="UniProtKB-KW"/>
</dbReference>
<feature type="binding site" evidence="8">
    <location>
        <position position="555"/>
    </location>
    <ligand>
        <name>Na(+)</name>
        <dbReference type="ChEBI" id="CHEBI:29101"/>
        <label>1</label>
    </ligand>
</feature>
<dbReference type="Proteomes" id="UP000789390">
    <property type="component" value="Unassembled WGS sequence"/>
</dbReference>
<comment type="similarity">
    <text evidence="2 10">Belongs to the sodium:neurotransmitter symporter (SNF) (TC 2.A.22) family.</text>
</comment>
<accession>A0A8J2RJ34</accession>
<dbReference type="Pfam" id="PF00209">
    <property type="entry name" value="SNF"/>
    <property type="match status" value="1"/>
</dbReference>
<feature type="transmembrane region" description="Helical" evidence="13">
    <location>
        <begin position="480"/>
        <end position="501"/>
    </location>
</feature>
<dbReference type="PANTHER" id="PTHR11616">
    <property type="entry name" value="SODIUM/CHLORIDE DEPENDENT TRANSPORTER"/>
    <property type="match status" value="1"/>
</dbReference>
<evidence type="ECO:0000256" key="10">
    <source>
        <dbReference type="RuleBase" id="RU003732"/>
    </source>
</evidence>
<feature type="transmembrane region" description="Helical" evidence="13">
    <location>
        <begin position="371"/>
        <end position="389"/>
    </location>
</feature>
<gene>
    <name evidence="14" type="ORF">DGAL_LOCUS5700</name>
</gene>
<name>A0A8J2RJ34_9CRUS</name>
<dbReference type="PROSITE" id="PS50267">
    <property type="entry name" value="NA_NEUROTRAN_SYMP_3"/>
    <property type="match status" value="1"/>
</dbReference>